<dbReference type="GO" id="GO:0030234">
    <property type="term" value="F:enzyme regulator activity"/>
    <property type="evidence" value="ECO:0007669"/>
    <property type="project" value="InterPro"/>
</dbReference>
<reference evidence="3" key="1">
    <citation type="submission" date="2014-03" db="EMBL/GenBank/DDBJ databases">
        <authorList>
            <person name="Urmite Genomes U."/>
        </authorList>
    </citation>
    <scope>NUCLEOTIDE SEQUENCE [LARGE SCALE GENOMIC DNA]</scope>
    <source>
        <strain evidence="3">HD-03</strain>
    </source>
</reference>
<gene>
    <name evidence="2" type="primary">glnB</name>
    <name evidence="2" type="ORF">BN983_03849</name>
</gene>
<evidence type="ECO:0000313" key="3">
    <source>
        <dbReference type="Proteomes" id="UP000028868"/>
    </source>
</evidence>
<accession>A0A024PAP1</accession>
<dbReference type="SMART" id="SM00938">
    <property type="entry name" value="P-II"/>
    <property type="match status" value="1"/>
</dbReference>
<organism evidence="2 3">
    <name type="scientific">Halobacillus karajensis</name>
    <dbReference type="NCBI Taxonomy" id="195088"/>
    <lineage>
        <taxon>Bacteria</taxon>
        <taxon>Bacillati</taxon>
        <taxon>Bacillota</taxon>
        <taxon>Bacilli</taxon>
        <taxon>Bacillales</taxon>
        <taxon>Bacillaceae</taxon>
        <taxon>Halobacillus</taxon>
    </lineage>
</organism>
<comment type="similarity">
    <text evidence="1">Belongs to the P(II) protein family.</text>
</comment>
<dbReference type="InterPro" id="IPR002187">
    <property type="entry name" value="N-reg_PII"/>
</dbReference>
<evidence type="ECO:0000313" key="2">
    <source>
        <dbReference type="EMBL" id="CDQ25502.1"/>
    </source>
</evidence>
<dbReference type="GO" id="GO:0005524">
    <property type="term" value="F:ATP binding"/>
    <property type="evidence" value="ECO:0007669"/>
    <property type="project" value="TreeGrafter"/>
</dbReference>
<dbReference type="PANTHER" id="PTHR30115:SF11">
    <property type="entry name" value="NITROGEN REGULATORY PROTEIN P-II HOMOLOG"/>
    <property type="match status" value="1"/>
</dbReference>
<sequence length="113" mass="12487">MKKVEAIIRPEAFQELRQSLDEMGVKGLTVSEVAGCGQQKGQEGIFRGSRFEIKLYPKVKVEMVLEDHDLGSVIDTIINTCATDEVGDGKIFVSTIDEVFRIRTGETGKQALI</sequence>
<dbReference type="Proteomes" id="UP000028868">
    <property type="component" value="Unassembled WGS sequence"/>
</dbReference>
<dbReference type="PANTHER" id="PTHR30115">
    <property type="entry name" value="NITROGEN REGULATORY PROTEIN P-II"/>
    <property type="match status" value="1"/>
</dbReference>
<dbReference type="SUPFAM" id="SSF54913">
    <property type="entry name" value="GlnB-like"/>
    <property type="match status" value="1"/>
</dbReference>
<proteinExistence type="inferred from homology"/>
<dbReference type="PRINTS" id="PR00340">
    <property type="entry name" value="PIIGLNB"/>
</dbReference>
<dbReference type="AlphaFoldDB" id="A0A024PAP1"/>
<dbReference type="GO" id="GO:0006808">
    <property type="term" value="P:regulation of nitrogen utilization"/>
    <property type="evidence" value="ECO:0007669"/>
    <property type="project" value="InterPro"/>
</dbReference>
<name>A0A024PAP1_9BACI</name>
<dbReference type="InterPro" id="IPR017918">
    <property type="entry name" value="N-reg_PII_CS"/>
</dbReference>
<dbReference type="OrthoDB" id="9802729at2"/>
<dbReference type="InterPro" id="IPR015867">
    <property type="entry name" value="N-reg_PII/ATP_PRibTrfase_C"/>
</dbReference>
<dbReference type="PROSITE" id="PS00638">
    <property type="entry name" value="PII_GLNB_CTER"/>
    <property type="match status" value="1"/>
</dbReference>
<dbReference type="RefSeq" id="WP_035511280.1">
    <property type="nucleotide sequence ID" value="NZ_CCDH010000006.1"/>
</dbReference>
<comment type="caution">
    <text evidence="2">The sequence shown here is derived from an EMBL/GenBank/DDBJ whole genome shotgun (WGS) entry which is preliminary data.</text>
</comment>
<evidence type="ECO:0000256" key="1">
    <source>
        <dbReference type="RuleBase" id="RU003936"/>
    </source>
</evidence>
<dbReference type="Gene3D" id="3.30.70.120">
    <property type="match status" value="1"/>
</dbReference>
<dbReference type="PROSITE" id="PS51343">
    <property type="entry name" value="PII_GLNB_DOM"/>
    <property type="match status" value="1"/>
</dbReference>
<dbReference type="InterPro" id="IPR011322">
    <property type="entry name" value="N-reg_PII-like_a/b"/>
</dbReference>
<dbReference type="EMBL" id="CCDI010000006">
    <property type="protein sequence ID" value="CDQ25502.1"/>
    <property type="molecule type" value="Genomic_DNA"/>
</dbReference>
<protein>
    <submittedName>
        <fullName evidence="2">Nitrogen regulatory protein P-II</fullName>
    </submittedName>
</protein>
<dbReference type="Pfam" id="PF00543">
    <property type="entry name" value="P-II"/>
    <property type="match status" value="1"/>
</dbReference>
<dbReference type="GO" id="GO:0005829">
    <property type="term" value="C:cytosol"/>
    <property type="evidence" value="ECO:0007669"/>
    <property type="project" value="TreeGrafter"/>
</dbReference>
<reference evidence="2 3" key="2">
    <citation type="submission" date="2014-05" db="EMBL/GenBank/DDBJ databases">
        <title>Draft genome sequence of Halobacillus karajensis HK-03.</title>
        <authorList>
            <person name="Khelaifia S."/>
            <person name="Croce O."/>
            <person name="Lagier J.C."/>
            <person name="Raoult D."/>
        </authorList>
    </citation>
    <scope>NUCLEOTIDE SEQUENCE [LARGE SCALE GENOMIC DNA]</scope>
    <source>
        <strain evidence="2 3">HD-03</strain>
    </source>
</reference>
<keyword evidence="3" id="KW-1185">Reference proteome</keyword>